<feature type="domain" description="HTH araC/xylS-type" evidence="4">
    <location>
        <begin position="194"/>
        <end position="292"/>
    </location>
</feature>
<accession>A0A5C6W5J0</accession>
<dbReference type="GO" id="GO:0043565">
    <property type="term" value="F:sequence-specific DNA binding"/>
    <property type="evidence" value="ECO:0007669"/>
    <property type="project" value="InterPro"/>
</dbReference>
<sequence length="295" mass="34374">MGNIKKSDGFELERLLVLPDYVIRDIEKHPLIAPFYVTDIGYFPRAKYHYRERIHGCDSHIVIYCAEGEGWIEINGTKLTIKPTMLMIIPKETPHRYGASEQTPWSIYWFHLGGTDVDQFIEGLGLKNNLSQLKFIKFVKFLEIFNNCFDFLSNRVYSHLHHIHVSQSIKYLLSNVSVTSALTNQDRNKEDYLDKAIHFMNENMNKTIKLDDVAKYSGLSKQHLTHLFKSETSYPPIDYFIRMKMQRAAQTLDLTENSIKQIAVSLGIDDPYYFSRIFKKIMGTSPSQYRKIKKG</sequence>
<dbReference type="PANTHER" id="PTHR43280:SF30">
    <property type="entry name" value="MMSAB OPERON REGULATORY PROTEIN"/>
    <property type="match status" value="1"/>
</dbReference>
<dbReference type="InterPro" id="IPR037923">
    <property type="entry name" value="HTH-like"/>
</dbReference>
<dbReference type="Pfam" id="PF12833">
    <property type="entry name" value="HTH_18"/>
    <property type="match status" value="1"/>
</dbReference>
<dbReference type="EMBL" id="VOQF01000001">
    <property type="protein sequence ID" value="TXC92664.1"/>
    <property type="molecule type" value="Genomic_DNA"/>
</dbReference>
<proteinExistence type="predicted"/>
<evidence type="ECO:0000256" key="1">
    <source>
        <dbReference type="ARBA" id="ARBA00023015"/>
    </source>
</evidence>
<dbReference type="SMART" id="SM00342">
    <property type="entry name" value="HTH_ARAC"/>
    <property type="match status" value="1"/>
</dbReference>
<dbReference type="SUPFAM" id="SSF46689">
    <property type="entry name" value="Homeodomain-like"/>
    <property type="match status" value="2"/>
</dbReference>
<evidence type="ECO:0000259" key="4">
    <source>
        <dbReference type="PROSITE" id="PS01124"/>
    </source>
</evidence>
<gene>
    <name evidence="5" type="ORF">FS935_00165</name>
</gene>
<dbReference type="InterPro" id="IPR009057">
    <property type="entry name" value="Homeodomain-like_sf"/>
</dbReference>
<dbReference type="Gene3D" id="1.10.10.60">
    <property type="entry name" value="Homeodomain-like"/>
    <property type="match status" value="2"/>
</dbReference>
<dbReference type="InterPro" id="IPR018060">
    <property type="entry name" value="HTH_AraC"/>
</dbReference>
<dbReference type="InterPro" id="IPR020449">
    <property type="entry name" value="Tscrpt_reg_AraC-type_HTH"/>
</dbReference>
<keyword evidence="1" id="KW-0805">Transcription regulation</keyword>
<dbReference type="PROSITE" id="PS01124">
    <property type="entry name" value="HTH_ARAC_FAMILY_2"/>
    <property type="match status" value="1"/>
</dbReference>
<dbReference type="Gene3D" id="2.60.120.280">
    <property type="entry name" value="Regulatory protein AraC"/>
    <property type="match status" value="1"/>
</dbReference>
<dbReference type="GO" id="GO:0003700">
    <property type="term" value="F:DNA-binding transcription factor activity"/>
    <property type="evidence" value="ECO:0007669"/>
    <property type="project" value="InterPro"/>
</dbReference>
<evidence type="ECO:0000256" key="2">
    <source>
        <dbReference type="ARBA" id="ARBA00023125"/>
    </source>
</evidence>
<reference evidence="5 6" key="1">
    <citation type="journal article" date="2005" name="Int. J. Syst. Evol. Microbiol.">
        <title>Bacillus litoralis sp. nov., isolated from a tidal flat of the Yellow Sea in Korea.</title>
        <authorList>
            <person name="Yoon J.H."/>
            <person name="Oh T.K."/>
        </authorList>
    </citation>
    <scope>NUCLEOTIDE SEQUENCE [LARGE SCALE GENOMIC DNA]</scope>
    <source>
        <strain evidence="5 6">SW-211</strain>
    </source>
</reference>
<dbReference type="PROSITE" id="PS00041">
    <property type="entry name" value="HTH_ARAC_FAMILY_1"/>
    <property type="match status" value="1"/>
</dbReference>
<dbReference type="OrthoDB" id="9807321at2"/>
<protein>
    <submittedName>
        <fullName evidence="5">Helix-turn-helix domain-containing protein</fullName>
    </submittedName>
</protein>
<dbReference type="InterPro" id="IPR003313">
    <property type="entry name" value="AraC-bd"/>
</dbReference>
<dbReference type="AlphaFoldDB" id="A0A5C6W5J0"/>
<dbReference type="SUPFAM" id="SSF51215">
    <property type="entry name" value="Regulatory protein AraC"/>
    <property type="match status" value="1"/>
</dbReference>
<dbReference type="CDD" id="cd06986">
    <property type="entry name" value="cupin_MmsR-like_N"/>
    <property type="match status" value="1"/>
</dbReference>
<evidence type="ECO:0000256" key="3">
    <source>
        <dbReference type="ARBA" id="ARBA00023163"/>
    </source>
</evidence>
<dbReference type="InterPro" id="IPR018062">
    <property type="entry name" value="HTH_AraC-typ_CS"/>
</dbReference>
<dbReference type="PANTHER" id="PTHR43280">
    <property type="entry name" value="ARAC-FAMILY TRANSCRIPTIONAL REGULATOR"/>
    <property type="match status" value="1"/>
</dbReference>
<dbReference type="RefSeq" id="WP_146945524.1">
    <property type="nucleotide sequence ID" value="NZ_VOQF01000001.1"/>
</dbReference>
<organism evidence="5 6">
    <name type="scientific">Metabacillus litoralis</name>
    <dbReference type="NCBI Taxonomy" id="152268"/>
    <lineage>
        <taxon>Bacteria</taxon>
        <taxon>Bacillati</taxon>
        <taxon>Bacillota</taxon>
        <taxon>Bacilli</taxon>
        <taxon>Bacillales</taxon>
        <taxon>Bacillaceae</taxon>
        <taxon>Metabacillus</taxon>
    </lineage>
</organism>
<keyword evidence="2" id="KW-0238">DNA-binding</keyword>
<keyword evidence="6" id="KW-1185">Reference proteome</keyword>
<comment type="caution">
    <text evidence="5">The sequence shown here is derived from an EMBL/GenBank/DDBJ whole genome shotgun (WGS) entry which is preliminary data.</text>
</comment>
<keyword evidence="3" id="KW-0804">Transcription</keyword>
<dbReference type="Pfam" id="PF02311">
    <property type="entry name" value="AraC_binding"/>
    <property type="match status" value="1"/>
</dbReference>
<dbReference type="Proteomes" id="UP000321363">
    <property type="component" value="Unassembled WGS sequence"/>
</dbReference>
<dbReference type="PRINTS" id="PR00032">
    <property type="entry name" value="HTHARAC"/>
</dbReference>
<evidence type="ECO:0000313" key="5">
    <source>
        <dbReference type="EMBL" id="TXC92664.1"/>
    </source>
</evidence>
<name>A0A5C6W5J0_9BACI</name>
<evidence type="ECO:0000313" key="6">
    <source>
        <dbReference type="Proteomes" id="UP000321363"/>
    </source>
</evidence>